<dbReference type="CDD" id="cd00586">
    <property type="entry name" value="4HBT"/>
    <property type="match status" value="1"/>
</dbReference>
<dbReference type="InterPro" id="IPR029069">
    <property type="entry name" value="HotDog_dom_sf"/>
</dbReference>
<protein>
    <submittedName>
        <fullName evidence="1">Thioesterase</fullName>
    </submittedName>
</protein>
<name>A0A917T9Z3_9ACTN</name>
<dbReference type="Gene3D" id="3.10.129.10">
    <property type="entry name" value="Hotdog Thioesterase"/>
    <property type="match status" value="1"/>
</dbReference>
<dbReference type="AlphaFoldDB" id="A0A917T9Z3"/>
<dbReference type="PANTHER" id="PTHR31793:SF24">
    <property type="entry name" value="LONG-CHAIN ACYL-COA THIOESTERASE FADM"/>
    <property type="match status" value="1"/>
</dbReference>
<evidence type="ECO:0000313" key="2">
    <source>
        <dbReference type="Proteomes" id="UP000642070"/>
    </source>
</evidence>
<reference evidence="1" key="2">
    <citation type="submission" date="2020-09" db="EMBL/GenBank/DDBJ databases">
        <authorList>
            <person name="Sun Q."/>
            <person name="Ohkuma M."/>
        </authorList>
    </citation>
    <scope>NUCLEOTIDE SEQUENCE</scope>
    <source>
        <strain evidence="1">JCM 19831</strain>
    </source>
</reference>
<dbReference type="Proteomes" id="UP000642070">
    <property type="component" value="Unassembled WGS sequence"/>
</dbReference>
<proteinExistence type="predicted"/>
<gene>
    <name evidence="1" type="ORF">GCM10007977_016410</name>
</gene>
<sequence length="155" mass="17097">MTTIEAVGHVEPFTVHFDDLDAMGIVHNARYAVFLERALSNWWGERGHSYAGGRPTTSDVMHAVAEYSISYRTPVRGTGDIGVHFWLESLGDSSAVYRFRIVSADGQTVHAEGRRVNVKLDPRTLRPAPWSDHARSVCQVLLAAPVPAEELAQQG</sequence>
<dbReference type="SUPFAM" id="SSF54637">
    <property type="entry name" value="Thioesterase/thiol ester dehydrase-isomerase"/>
    <property type="match status" value="1"/>
</dbReference>
<dbReference type="GO" id="GO:0047617">
    <property type="term" value="F:fatty acyl-CoA hydrolase activity"/>
    <property type="evidence" value="ECO:0007669"/>
    <property type="project" value="TreeGrafter"/>
</dbReference>
<dbReference type="InterPro" id="IPR050563">
    <property type="entry name" value="4-hydroxybenzoyl-CoA_TE"/>
</dbReference>
<evidence type="ECO:0000313" key="1">
    <source>
        <dbReference type="EMBL" id="GGM15904.1"/>
    </source>
</evidence>
<comment type="caution">
    <text evidence="1">The sequence shown here is derived from an EMBL/GenBank/DDBJ whole genome shotgun (WGS) entry which is preliminary data.</text>
</comment>
<accession>A0A917T9Z3</accession>
<reference evidence="1" key="1">
    <citation type="journal article" date="2014" name="Int. J. Syst. Evol. Microbiol.">
        <title>Complete genome sequence of Corynebacterium casei LMG S-19264T (=DSM 44701T), isolated from a smear-ripened cheese.</title>
        <authorList>
            <consortium name="US DOE Joint Genome Institute (JGI-PGF)"/>
            <person name="Walter F."/>
            <person name="Albersmeier A."/>
            <person name="Kalinowski J."/>
            <person name="Ruckert C."/>
        </authorList>
    </citation>
    <scope>NUCLEOTIDE SEQUENCE</scope>
    <source>
        <strain evidence="1">JCM 19831</strain>
    </source>
</reference>
<organism evidence="1 2">
    <name type="scientific">Dactylosporangium sucinum</name>
    <dbReference type="NCBI Taxonomy" id="1424081"/>
    <lineage>
        <taxon>Bacteria</taxon>
        <taxon>Bacillati</taxon>
        <taxon>Actinomycetota</taxon>
        <taxon>Actinomycetes</taxon>
        <taxon>Micromonosporales</taxon>
        <taxon>Micromonosporaceae</taxon>
        <taxon>Dactylosporangium</taxon>
    </lineage>
</organism>
<dbReference type="Pfam" id="PF13279">
    <property type="entry name" value="4HBT_2"/>
    <property type="match status" value="1"/>
</dbReference>
<keyword evidence="2" id="KW-1185">Reference proteome</keyword>
<dbReference type="RefSeq" id="WP_229834442.1">
    <property type="nucleotide sequence ID" value="NZ_BMPI01000006.1"/>
</dbReference>
<dbReference type="EMBL" id="BMPI01000006">
    <property type="protein sequence ID" value="GGM15904.1"/>
    <property type="molecule type" value="Genomic_DNA"/>
</dbReference>
<dbReference type="PANTHER" id="PTHR31793">
    <property type="entry name" value="4-HYDROXYBENZOYL-COA THIOESTERASE FAMILY MEMBER"/>
    <property type="match status" value="1"/>
</dbReference>